<name>A0A1S9PIW3_9SPHI</name>
<dbReference type="NCBIfam" id="TIGR04131">
    <property type="entry name" value="Bac_Flav_CTERM"/>
    <property type="match status" value="1"/>
</dbReference>
<dbReference type="STRING" id="1792845.BC343_23250"/>
<dbReference type="PROSITE" id="PS50835">
    <property type="entry name" value="IG_LIKE"/>
    <property type="match status" value="1"/>
</dbReference>
<dbReference type="Proteomes" id="UP000189739">
    <property type="component" value="Unassembled WGS sequence"/>
</dbReference>
<protein>
    <recommendedName>
        <fullName evidence="2">Ig-like domain-containing protein</fullName>
    </recommendedName>
</protein>
<dbReference type="Pfam" id="PF13585">
    <property type="entry name" value="CHU_C"/>
    <property type="match status" value="1"/>
</dbReference>
<sequence length="502" mass="53425">MLHLLANIFLVFHFFMPLPGGAVAAVPQSVNGEMRTLSFIGTHADDAPVVTIAADDMYPCDGTAVNFTASVENGGVNVYQWLVNGRAVGGSSPTFSLQNANPKIAAEDEVQCVVTNLQNGLVGSSNKIMGIHTREYHIPTIELYFITNTSSTGTKAFCAGTEVTIGTALHLNYQDATLNYTLQWHVNGVDVPNRNNAFVTRDLKNGDEITCTFHITAKCVGVATAESNTLKVEILPNEAPSVTITPESDVCIGPPITFTASLTGTPGVVNYQWRVNGNPAGSNSAQFSSTNLKNGDVLSCGITNTNGCGISTAVSNEVTIDGAPSESNSVSITSSKPDNIIEENELITFTAHPQYAQNLSYQWTVNGNSAGTNSATFSSATLTLGDKVACTVTTADKCVLPRMAESNVITVVMLVPVVIPNTFTPNADGVNDTWKINALLAYPDCVINIYNRYGSMVYDAKSYTGGWDGTYKGTALPAGTYYYIIKPTKKGPKYSGNVTIIR</sequence>
<dbReference type="InterPro" id="IPR007110">
    <property type="entry name" value="Ig-like_dom"/>
</dbReference>
<dbReference type="InterPro" id="IPR013783">
    <property type="entry name" value="Ig-like_fold"/>
</dbReference>
<evidence type="ECO:0000313" key="4">
    <source>
        <dbReference type="Proteomes" id="UP000189739"/>
    </source>
</evidence>
<accession>A0A1S9PIW3</accession>
<evidence type="ECO:0000256" key="1">
    <source>
        <dbReference type="SAM" id="SignalP"/>
    </source>
</evidence>
<keyword evidence="1" id="KW-0732">Signal</keyword>
<dbReference type="SUPFAM" id="SSF48726">
    <property type="entry name" value="Immunoglobulin"/>
    <property type="match status" value="1"/>
</dbReference>
<organism evidence="3 4">
    <name type="scientific">Mucilaginibacter pedocola</name>
    <dbReference type="NCBI Taxonomy" id="1792845"/>
    <lineage>
        <taxon>Bacteria</taxon>
        <taxon>Pseudomonadati</taxon>
        <taxon>Bacteroidota</taxon>
        <taxon>Sphingobacteriia</taxon>
        <taxon>Sphingobacteriales</taxon>
        <taxon>Sphingobacteriaceae</taxon>
        <taxon>Mucilaginibacter</taxon>
    </lineage>
</organism>
<dbReference type="Gene3D" id="2.60.40.10">
    <property type="entry name" value="Immunoglobulins"/>
    <property type="match status" value="2"/>
</dbReference>
<reference evidence="3 4" key="1">
    <citation type="submission" date="2016-07" db="EMBL/GenBank/DDBJ databases">
        <title>Genomic analysis of zinc-resistant bacterium Mucilaginibacter pedocola TBZ30.</title>
        <authorList>
            <person name="Huang J."/>
            <person name="Tang J."/>
        </authorList>
    </citation>
    <scope>NUCLEOTIDE SEQUENCE [LARGE SCALE GENOMIC DNA]</scope>
    <source>
        <strain evidence="3 4">TBZ30</strain>
    </source>
</reference>
<feature type="domain" description="Ig-like" evidence="2">
    <location>
        <begin position="240"/>
        <end position="321"/>
    </location>
</feature>
<feature type="chain" id="PRO_5012684607" description="Ig-like domain-containing protein" evidence="1">
    <location>
        <begin position="25"/>
        <end position="502"/>
    </location>
</feature>
<dbReference type="InterPro" id="IPR026341">
    <property type="entry name" value="T9SS_type_B"/>
</dbReference>
<evidence type="ECO:0000259" key="2">
    <source>
        <dbReference type="PROSITE" id="PS50835"/>
    </source>
</evidence>
<keyword evidence="4" id="KW-1185">Reference proteome</keyword>
<proteinExistence type="predicted"/>
<comment type="caution">
    <text evidence="3">The sequence shown here is derived from an EMBL/GenBank/DDBJ whole genome shotgun (WGS) entry which is preliminary data.</text>
</comment>
<feature type="signal peptide" evidence="1">
    <location>
        <begin position="1"/>
        <end position="24"/>
    </location>
</feature>
<evidence type="ECO:0000313" key="3">
    <source>
        <dbReference type="EMBL" id="OOQ60883.1"/>
    </source>
</evidence>
<dbReference type="InterPro" id="IPR036179">
    <property type="entry name" value="Ig-like_dom_sf"/>
</dbReference>
<gene>
    <name evidence="3" type="ORF">BC343_23250</name>
</gene>
<dbReference type="EMBL" id="MBTF01000004">
    <property type="protein sequence ID" value="OOQ60883.1"/>
    <property type="molecule type" value="Genomic_DNA"/>
</dbReference>
<dbReference type="AlphaFoldDB" id="A0A1S9PIW3"/>